<dbReference type="NCBIfam" id="TIGR02964">
    <property type="entry name" value="xanthine_xdhC"/>
    <property type="match status" value="1"/>
</dbReference>
<evidence type="ECO:0000259" key="2">
    <source>
        <dbReference type="Pfam" id="PF13478"/>
    </source>
</evidence>
<dbReference type="InterPro" id="IPR014308">
    <property type="entry name" value="Xanthine_DH_XdhC"/>
</dbReference>
<accession>A0A9D0Z5V3</accession>
<dbReference type="InterPro" id="IPR027051">
    <property type="entry name" value="XdhC_Rossmann_dom"/>
</dbReference>
<evidence type="ECO:0000313" key="4">
    <source>
        <dbReference type="Proteomes" id="UP000886874"/>
    </source>
</evidence>
<comment type="caution">
    <text evidence="3">The sequence shown here is derived from an EMBL/GenBank/DDBJ whole genome shotgun (WGS) entry which is preliminary data.</text>
</comment>
<feature type="domain" description="XdhC Rossmann" evidence="2">
    <location>
        <begin position="148"/>
        <end position="290"/>
    </location>
</feature>
<proteinExistence type="predicted"/>
<reference evidence="3" key="2">
    <citation type="journal article" date="2021" name="PeerJ">
        <title>Extensive microbial diversity within the chicken gut microbiome revealed by metagenomics and culture.</title>
        <authorList>
            <person name="Gilroy R."/>
            <person name="Ravi A."/>
            <person name="Getino M."/>
            <person name="Pursley I."/>
            <person name="Horton D.L."/>
            <person name="Alikhan N.F."/>
            <person name="Baker D."/>
            <person name="Gharbi K."/>
            <person name="Hall N."/>
            <person name="Watson M."/>
            <person name="Adriaenssens E.M."/>
            <person name="Foster-Nyarko E."/>
            <person name="Jarju S."/>
            <person name="Secka A."/>
            <person name="Antonio M."/>
            <person name="Oren A."/>
            <person name="Chaudhuri R.R."/>
            <person name="La Ragione R."/>
            <person name="Hildebrand F."/>
            <person name="Pallen M.J."/>
        </authorList>
    </citation>
    <scope>NUCLEOTIDE SEQUENCE</scope>
    <source>
        <strain evidence="3">ChiSjej2B20-13462</strain>
    </source>
</reference>
<dbReference type="PANTHER" id="PTHR30388:SF6">
    <property type="entry name" value="XANTHINE DEHYDROGENASE SUBUNIT A-RELATED"/>
    <property type="match status" value="1"/>
</dbReference>
<dbReference type="InterPro" id="IPR003777">
    <property type="entry name" value="XdhC_CoxI"/>
</dbReference>
<name>A0A9D0Z5V3_9FIRM</name>
<sequence>MDTIKSALDAARAAGRAAVLCTVVERRGSAPRGPGAMMVWTGGSFAGTIGGGLVEYEAQQEARRVLETKTFTQQTYRLTNEGAADLGMVCGGQVTVWFTYLPPAEIPDLAAGRFLTLTEGGGAAVSDHSEPGVHGGRFSVALQRPGMVYLFGGGHVSQALAPVLDRIDFAVTVVEERPEFLSPDLFPTARALVRADFFRLSDALTLTADDYAIVMTRGHQADLEILLQILRSPARYVGCIGSRKKVAYTQAKLREAGIDEARIQSLHSPIGLAIGAETPAEIAVSIAAQLIAHRAGAEISD</sequence>
<reference evidence="3" key="1">
    <citation type="submission" date="2020-10" db="EMBL/GenBank/DDBJ databases">
        <authorList>
            <person name="Gilroy R."/>
        </authorList>
    </citation>
    <scope>NUCLEOTIDE SEQUENCE</scope>
    <source>
        <strain evidence="3">ChiSjej2B20-13462</strain>
    </source>
</reference>
<dbReference type="Pfam" id="PF13478">
    <property type="entry name" value="XdhC_C"/>
    <property type="match status" value="1"/>
</dbReference>
<dbReference type="EMBL" id="DVFN01000076">
    <property type="protein sequence ID" value="HIQ69687.1"/>
    <property type="molecule type" value="Genomic_DNA"/>
</dbReference>
<dbReference type="Gene3D" id="3.40.50.720">
    <property type="entry name" value="NAD(P)-binding Rossmann-like Domain"/>
    <property type="match status" value="1"/>
</dbReference>
<dbReference type="Proteomes" id="UP000886874">
    <property type="component" value="Unassembled WGS sequence"/>
</dbReference>
<evidence type="ECO:0000313" key="3">
    <source>
        <dbReference type="EMBL" id="HIQ69687.1"/>
    </source>
</evidence>
<organism evidence="3 4">
    <name type="scientific">Candidatus Avoscillospira stercorigallinarum</name>
    <dbReference type="NCBI Taxonomy" id="2840708"/>
    <lineage>
        <taxon>Bacteria</taxon>
        <taxon>Bacillati</taxon>
        <taxon>Bacillota</taxon>
        <taxon>Clostridia</taxon>
        <taxon>Eubacteriales</taxon>
        <taxon>Oscillospiraceae</taxon>
        <taxon>Oscillospiraceae incertae sedis</taxon>
        <taxon>Candidatus Avoscillospira</taxon>
    </lineage>
</organism>
<protein>
    <submittedName>
        <fullName evidence="3">Xanthine dehydrogenase accessory protein XdhC</fullName>
    </submittedName>
</protein>
<dbReference type="Pfam" id="PF02625">
    <property type="entry name" value="XdhC_CoxI"/>
    <property type="match status" value="1"/>
</dbReference>
<evidence type="ECO:0000259" key="1">
    <source>
        <dbReference type="Pfam" id="PF02625"/>
    </source>
</evidence>
<dbReference type="PANTHER" id="PTHR30388">
    <property type="entry name" value="ALDEHYDE OXIDOREDUCTASE MOLYBDENUM COFACTOR ASSEMBLY PROTEIN"/>
    <property type="match status" value="1"/>
</dbReference>
<dbReference type="InterPro" id="IPR052698">
    <property type="entry name" value="MoCofactor_Util/Proc"/>
</dbReference>
<feature type="domain" description="XdhC- CoxI" evidence="1">
    <location>
        <begin position="12"/>
        <end position="76"/>
    </location>
</feature>
<gene>
    <name evidence="3" type="primary">xdhC</name>
    <name evidence="3" type="ORF">IAA67_05095</name>
</gene>
<dbReference type="AlphaFoldDB" id="A0A9D0Z5V3"/>